<evidence type="ECO:0000313" key="1">
    <source>
        <dbReference type="EMBL" id="KAK8575219.1"/>
    </source>
</evidence>
<proteinExistence type="predicted"/>
<organism evidence="1 2">
    <name type="scientific">Hibiscus sabdariffa</name>
    <name type="common">roselle</name>
    <dbReference type="NCBI Taxonomy" id="183260"/>
    <lineage>
        <taxon>Eukaryota</taxon>
        <taxon>Viridiplantae</taxon>
        <taxon>Streptophyta</taxon>
        <taxon>Embryophyta</taxon>
        <taxon>Tracheophyta</taxon>
        <taxon>Spermatophyta</taxon>
        <taxon>Magnoliopsida</taxon>
        <taxon>eudicotyledons</taxon>
        <taxon>Gunneridae</taxon>
        <taxon>Pentapetalae</taxon>
        <taxon>rosids</taxon>
        <taxon>malvids</taxon>
        <taxon>Malvales</taxon>
        <taxon>Malvaceae</taxon>
        <taxon>Malvoideae</taxon>
        <taxon>Hibiscus</taxon>
    </lineage>
</organism>
<gene>
    <name evidence="1" type="ORF">V6N12_062895</name>
</gene>
<dbReference type="EMBL" id="JBBPBM010000007">
    <property type="protein sequence ID" value="KAK8575219.1"/>
    <property type="molecule type" value="Genomic_DNA"/>
</dbReference>
<reference evidence="1 2" key="1">
    <citation type="journal article" date="2024" name="G3 (Bethesda)">
        <title>Genome assembly of Hibiscus sabdariffa L. provides insights into metabolisms of medicinal natural products.</title>
        <authorList>
            <person name="Kim T."/>
        </authorList>
    </citation>
    <scope>NUCLEOTIDE SEQUENCE [LARGE SCALE GENOMIC DNA]</scope>
    <source>
        <strain evidence="1">TK-2024</strain>
        <tissue evidence="1">Old leaves</tissue>
    </source>
</reference>
<protein>
    <submittedName>
        <fullName evidence="1">Uncharacterized protein</fullName>
    </submittedName>
</protein>
<name>A0ABR2FA60_9ROSI</name>
<accession>A0ABR2FA60</accession>
<evidence type="ECO:0000313" key="2">
    <source>
        <dbReference type="Proteomes" id="UP001472677"/>
    </source>
</evidence>
<comment type="caution">
    <text evidence="1">The sequence shown here is derived from an EMBL/GenBank/DDBJ whole genome shotgun (WGS) entry which is preliminary data.</text>
</comment>
<keyword evidence="2" id="KW-1185">Reference proteome</keyword>
<sequence length="116" mass="12754">MCDCWEYGVQSVKEQGTNHDGISDGFSSPVGASSLSFFVDARWLPAHQHGPSICFLTSSLGKIQDKRTKGLGLLAEMEMEMEWIPRILGFESRALPTILRVSSRSKMRGSPGIGNH</sequence>
<dbReference type="Proteomes" id="UP001472677">
    <property type="component" value="Unassembled WGS sequence"/>
</dbReference>